<proteinExistence type="inferred from homology"/>
<keyword evidence="9" id="KW-1185">Reference proteome</keyword>
<dbReference type="Pfam" id="PF04858">
    <property type="entry name" value="TH1"/>
    <property type="match status" value="1"/>
</dbReference>
<reference evidence="8" key="1">
    <citation type="submission" date="2020-10" db="EMBL/GenBank/DDBJ databases">
        <title>Unveiling of a novel bifunctional photoreceptor, Dualchrome1, isolated from a cosmopolitan green alga.</title>
        <authorList>
            <person name="Suzuki S."/>
            <person name="Kawachi M."/>
        </authorList>
    </citation>
    <scope>NUCLEOTIDE SEQUENCE</scope>
    <source>
        <strain evidence="8">NIES 2893</strain>
    </source>
</reference>
<keyword evidence="4" id="KW-0805">Transcription regulation</keyword>
<name>A0A830HTJ6_9CHLO</name>
<evidence type="ECO:0000313" key="8">
    <source>
        <dbReference type="EMBL" id="GHP10514.1"/>
    </source>
</evidence>
<accession>A0A830HTJ6</accession>
<dbReference type="InterPro" id="IPR006942">
    <property type="entry name" value="TH1"/>
</dbReference>
<evidence type="ECO:0000256" key="4">
    <source>
        <dbReference type="ARBA" id="ARBA00023015"/>
    </source>
</evidence>
<sequence length="711" mass="73859">MFVASAGGGRDVLLGAVAATGATGQQDHDSVAHALAVFDCEARADGRGYNVPRAWLKGDRPAMADDPPDDSDNGDRAGAVGQAALLSTTDFVLYDPALVETSLASFISSHGDSSENAAAAAIQALTASYEGTPHVAQLACSWLAQVRAADVKASQKGTAAPAASIDDATDEIATTMLMRECTRAFTRQASIALQLSLKGTPPWMQAMLEDKVGRKVLCNLAEIHPQDKLLQLAIHMICNTGHASEAMGMQAAVRNLDVYKAVLTSGLTNALADRGGGDEASNVDCEGARLQRQATTALARCAALSHESYWFAVRTVEELRKLATPRIAARCASLRRALDAAAALRAGPGVLYKRTVTLQPATADVPTTPGDAQLDDLASALLQAGGHAPAKGANDAAPDALFRMHTNMFSTRGGGGVGAGVSGRAGMGDPRVIAPGGLRHHPRVTAALIALGFRPFRAASPRDVSRAIDCLAVLEASREVDDDDGEGDVAEEEQEVRSRVRASLIAALRVCKRASTLSATMPPPSTSAAAAADEGEAVLTAVSRRLGCLALIHFARSLLSGTDVAVPMLAPADGEPGLCAAVWDDFSFDDEGAFEALEAAASTNALEPQVARPAAVVQLLCLCAESMPEVAGDACEAAIHALWRIGWEGGDRVGAAALVEVFATSSSVMASTSPRVVRAARNAVRIARRYPHVLGDTFITSLTGRAPKLVM</sequence>
<evidence type="ECO:0000256" key="2">
    <source>
        <dbReference type="ARBA" id="ARBA00005726"/>
    </source>
</evidence>
<evidence type="ECO:0000256" key="7">
    <source>
        <dbReference type="SAM" id="MobiDB-lite"/>
    </source>
</evidence>
<evidence type="ECO:0000256" key="6">
    <source>
        <dbReference type="ARBA" id="ARBA00023242"/>
    </source>
</evidence>
<dbReference type="Proteomes" id="UP000660262">
    <property type="component" value="Unassembled WGS sequence"/>
</dbReference>
<dbReference type="GO" id="GO:0034244">
    <property type="term" value="P:negative regulation of transcription elongation by RNA polymerase II"/>
    <property type="evidence" value="ECO:0007669"/>
    <property type="project" value="TreeGrafter"/>
</dbReference>
<evidence type="ECO:0000256" key="3">
    <source>
        <dbReference type="ARBA" id="ARBA00022491"/>
    </source>
</evidence>
<dbReference type="GO" id="GO:0032021">
    <property type="term" value="C:NELF complex"/>
    <property type="evidence" value="ECO:0007669"/>
    <property type="project" value="TreeGrafter"/>
</dbReference>
<protein>
    <submittedName>
        <fullName evidence="8">Uncharacterized protein</fullName>
    </submittedName>
</protein>
<keyword evidence="6" id="KW-0539">Nucleus</keyword>
<evidence type="ECO:0000313" key="9">
    <source>
        <dbReference type="Proteomes" id="UP000660262"/>
    </source>
</evidence>
<comment type="caution">
    <text evidence="8">The sequence shown here is derived from an EMBL/GenBank/DDBJ whole genome shotgun (WGS) entry which is preliminary data.</text>
</comment>
<keyword evidence="5" id="KW-0804">Transcription</keyword>
<dbReference type="EMBL" id="BNJQ01000029">
    <property type="protein sequence ID" value="GHP10514.1"/>
    <property type="molecule type" value="Genomic_DNA"/>
</dbReference>
<dbReference type="PANTHER" id="PTHR12144">
    <property type="entry name" value="NEGATIVE ELONGATION FACTOR D"/>
    <property type="match status" value="1"/>
</dbReference>
<evidence type="ECO:0000256" key="1">
    <source>
        <dbReference type="ARBA" id="ARBA00004123"/>
    </source>
</evidence>
<dbReference type="AlphaFoldDB" id="A0A830HTJ6"/>
<evidence type="ECO:0000256" key="5">
    <source>
        <dbReference type="ARBA" id="ARBA00023163"/>
    </source>
</evidence>
<organism evidence="8 9">
    <name type="scientific">Pycnococcus provasolii</name>
    <dbReference type="NCBI Taxonomy" id="41880"/>
    <lineage>
        <taxon>Eukaryota</taxon>
        <taxon>Viridiplantae</taxon>
        <taxon>Chlorophyta</taxon>
        <taxon>Pseudoscourfieldiophyceae</taxon>
        <taxon>Pseudoscourfieldiales</taxon>
        <taxon>Pycnococcaceae</taxon>
        <taxon>Pycnococcus</taxon>
    </lineage>
</organism>
<feature type="region of interest" description="Disordered" evidence="7">
    <location>
        <begin position="58"/>
        <end position="77"/>
    </location>
</feature>
<keyword evidence="3" id="KW-0678">Repressor</keyword>
<comment type="subcellular location">
    <subcellularLocation>
        <location evidence="1">Nucleus</location>
    </subcellularLocation>
</comment>
<dbReference type="GO" id="GO:0003723">
    <property type="term" value="F:RNA binding"/>
    <property type="evidence" value="ECO:0007669"/>
    <property type="project" value="TreeGrafter"/>
</dbReference>
<comment type="similarity">
    <text evidence="2">Belongs to the NELF-D family.</text>
</comment>
<gene>
    <name evidence="8" type="ORF">PPROV_000924500</name>
</gene>
<dbReference type="PANTHER" id="PTHR12144:SF0">
    <property type="entry name" value="NEGATIVE ELONGATION FACTOR C_D"/>
    <property type="match status" value="1"/>
</dbReference>